<evidence type="ECO:0000313" key="1">
    <source>
        <dbReference type="EMBL" id="CAF0700945.1"/>
    </source>
</evidence>
<comment type="caution">
    <text evidence="1">The sequence shown here is derived from an EMBL/GenBank/DDBJ whole genome shotgun (WGS) entry which is preliminary data.</text>
</comment>
<proteinExistence type="predicted"/>
<dbReference type="EMBL" id="CAJNOB010000034">
    <property type="protein sequence ID" value="CAF0700945.1"/>
    <property type="molecule type" value="Genomic_DNA"/>
</dbReference>
<dbReference type="AlphaFoldDB" id="A0A8J2BM36"/>
<evidence type="ECO:0000313" key="2">
    <source>
        <dbReference type="Proteomes" id="UP000663859"/>
    </source>
</evidence>
<organism evidence="1 2">
    <name type="scientific">Candidatus Methylacidithermus pantelleriae</name>
    <dbReference type="NCBI Taxonomy" id="2744239"/>
    <lineage>
        <taxon>Bacteria</taxon>
        <taxon>Pseudomonadati</taxon>
        <taxon>Verrucomicrobiota</taxon>
        <taxon>Methylacidiphilae</taxon>
        <taxon>Methylacidiphilales</taxon>
        <taxon>Methylacidiphilaceae</taxon>
        <taxon>Candidatus Methylacidithermus</taxon>
    </lineage>
</organism>
<name>A0A8J2BM36_9BACT</name>
<dbReference type="Proteomes" id="UP000663859">
    <property type="component" value="Unassembled WGS sequence"/>
</dbReference>
<protein>
    <submittedName>
        <fullName evidence="1">Uncharacterized protein</fullName>
    </submittedName>
</protein>
<keyword evidence="2" id="KW-1185">Reference proteome</keyword>
<gene>
    <name evidence="1" type="ORF">MPNT_40085</name>
</gene>
<sequence>MYSSWNKVTGSKILVTLHQSLGKAWNSFFDVRPVCLLFSSSEWFERLKTVVPASSTRAGVARVGPERSDSLFRT</sequence>
<reference evidence="1" key="1">
    <citation type="submission" date="2021-02" db="EMBL/GenBank/DDBJ databases">
        <authorList>
            <person name="Cremers G."/>
            <person name="Picone N."/>
        </authorList>
    </citation>
    <scope>NUCLEOTIDE SEQUENCE</scope>
    <source>
        <strain evidence="1">PQ17</strain>
    </source>
</reference>
<accession>A0A8J2BM36</accession>